<dbReference type="InterPro" id="IPR016187">
    <property type="entry name" value="CTDL_fold"/>
</dbReference>
<dbReference type="SUPFAM" id="SSF56436">
    <property type="entry name" value="C-type lectin-like"/>
    <property type="match status" value="1"/>
</dbReference>
<gene>
    <name evidence="8" type="ORF">NXF25_021747</name>
</gene>
<comment type="subcellular location">
    <subcellularLocation>
        <location evidence="1">Cell membrane</location>
        <topology evidence="1">Single-pass type II membrane protein</topology>
    </subcellularLocation>
    <subcellularLocation>
        <location evidence="2">Secreted</location>
    </subcellularLocation>
</comment>
<keyword evidence="6" id="KW-1133">Transmembrane helix</keyword>
<evidence type="ECO:0000313" key="9">
    <source>
        <dbReference type="Proteomes" id="UP001474421"/>
    </source>
</evidence>
<keyword evidence="6" id="KW-0812">Transmembrane</keyword>
<dbReference type="PANTHER" id="PTHR45710">
    <property type="entry name" value="C-TYPE LECTIN DOMAIN-CONTAINING PROTEIN 180"/>
    <property type="match status" value="1"/>
</dbReference>
<keyword evidence="8" id="KW-0675">Receptor</keyword>
<evidence type="ECO:0000256" key="3">
    <source>
        <dbReference type="ARBA" id="ARBA00022525"/>
    </source>
</evidence>
<dbReference type="InterPro" id="IPR001304">
    <property type="entry name" value="C-type_lectin-like"/>
</dbReference>
<organism evidence="8 9">
    <name type="scientific">Crotalus adamanteus</name>
    <name type="common">Eastern diamondback rattlesnake</name>
    <dbReference type="NCBI Taxonomy" id="8729"/>
    <lineage>
        <taxon>Eukaryota</taxon>
        <taxon>Metazoa</taxon>
        <taxon>Chordata</taxon>
        <taxon>Craniata</taxon>
        <taxon>Vertebrata</taxon>
        <taxon>Euteleostomi</taxon>
        <taxon>Lepidosauria</taxon>
        <taxon>Squamata</taxon>
        <taxon>Bifurcata</taxon>
        <taxon>Unidentata</taxon>
        <taxon>Episquamata</taxon>
        <taxon>Toxicofera</taxon>
        <taxon>Serpentes</taxon>
        <taxon>Colubroidea</taxon>
        <taxon>Viperidae</taxon>
        <taxon>Crotalinae</taxon>
        <taxon>Crotalus</taxon>
    </lineage>
</organism>
<dbReference type="PROSITE" id="PS50041">
    <property type="entry name" value="C_TYPE_LECTIN_2"/>
    <property type="match status" value="1"/>
</dbReference>
<dbReference type="GO" id="GO:0005886">
    <property type="term" value="C:plasma membrane"/>
    <property type="evidence" value="ECO:0007669"/>
    <property type="project" value="UniProtKB-SubCell"/>
</dbReference>
<reference evidence="8 9" key="1">
    <citation type="journal article" date="2024" name="Proc. Natl. Acad. Sci. U.S.A.">
        <title>The genetic regulatory architecture and epigenomic basis for age-related changes in rattlesnake venom.</title>
        <authorList>
            <person name="Hogan M.P."/>
            <person name="Holding M.L."/>
            <person name="Nystrom G.S."/>
            <person name="Colston T.J."/>
            <person name="Bartlett D.A."/>
            <person name="Mason A.J."/>
            <person name="Ellsworth S.A."/>
            <person name="Rautsaw R.M."/>
            <person name="Lawrence K.C."/>
            <person name="Strickland J.L."/>
            <person name="He B."/>
            <person name="Fraser P."/>
            <person name="Margres M.J."/>
            <person name="Gilbert D.M."/>
            <person name="Gibbs H.L."/>
            <person name="Parkinson C.L."/>
            <person name="Rokyta D.R."/>
        </authorList>
    </citation>
    <scope>NUCLEOTIDE SEQUENCE [LARGE SCALE GENOMIC DNA]</scope>
    <source>
        <strain evidence="8">DRR0105</strain>
    </source>
</reference>
<evidence type="ECO:0000256" key="2">
    <source>
        <dbReference type="ARBA" id="ARBA00004613"/>
    </source>
</evidence>
<sequence length="287" mass="32625">MEASATADTYEDFPPGKEEEEYEKHFEKDFPLSKSFSRRVCPTNRLLLVLTVFCAVLILSVSILGMQGLRFTETLQETQKGVQNMSQTIQQGVIQLKGKSQNTTSKLAALQKILQQEDDKWLNVLKLTQTQLETVEQNSRTLNCEIIEMKSNGSKSGCCPQGWLTFRSSCYWTTQSRNSWQGAKKDCEEKKSHLVIINSAEEKAFVKNNRRGDDTWIGLTDESGSWIWVDGSSYEIDPNIPWTASACLRWGGALRASTGRTPLGKIQFRQREKQQRKALAGWGRWEL</sequence>
<keyword evidence="4" id="KW-0175">Coiled coil</keyword>
<evidence type="ECO:0000259" key="7">
    <source>
        <dbReference type="PROSITE" id="PS50041"/>
    </source>
</evidence>
<dbReference type="InterPro" id="IPR016186">
    <property type="entry name" value="C-type_lectin-like/link_sf"/>
</dbReference>
<dbReference type="GO" id="GO:0005576">
    <property type="term" value="C:extracellular region"/>
    <property type="evidence" value="ECO:0007669"/>
    <property type="project" value="UniProtKB-SubCell"/>
</dbReference>
<accession>A0AAW1B848</accession>
<keyword evidence="6" id="KW-0472">Membrane</keyword>
<dbReference type="AlphaFoldDB" id="A0AAW1B848"/>
<keyword evidence="3" id="KW-0964">Secreted</keyword>
<feature type="coiled-coil region" evidence="4">
    <location>
        <begin position="125"/>
        <end position="152"/>
    </location>
</feature>
<evidence type="ECO:0000313" key="8">
    <source>
        <dbReference type="EMBL" id="KAK9398386.1"/>
    </source>
</evidence>
<feature type="region of interest" description="Disordered" evidence="5">
    <location>
        <begin position="1"/>
        <end position="24"/>
    </location>
</feature>
<dbReference type="SMART" id="SM00034">
    <property type="entry name" value="CLECT"/>
    <property type="match status" value="1"/>
</dbReference>
<evidence type="ECO:0000256" key="5">
    <source>
        <dbReference type="SAM" id="MobiDB-lite"/>
    </source>
</evidence>
<feature type="compositionally biased region" description="Basic and acidic residues" evidence="5">
    <location>
        <begin position="14"/>
        <end position="24"/>
    </location>
</feature>
<dbReference type="Gene3D" id="3.10.100.10">
    <property type="entry name" value="Mannose-Binding Protein A, subunit A"/>
    <property type="match status" value="1"/>
</dbReference>
<dbReference type="EMBL" id="JAOTOJ010000008">
    <property type="protein sequence ID" value="KAK9398386.1"/>
    <property type="molecule type" value="Genomic_DNA"/>
</dbReference>
<evidence type="ECO:0000256" key="6">
    <source>
        <dbReference type="SAM" id="Phobius"/>
    </source>
</evidence>
<feature type="transmembrane region" description="Helical" evidence="6">
    <location>
        <begin position="46"/>
        <end position="66"/>
    </location>
</feature>
<evidence type="ECO:0000256" key="4">
    <source>
        <dbReference type="SAM" id="Coils"/>
    </source>
</evidence>
<dbReference type="Pfam" id="PF03954">
    <property type="entry name" value="Lectin_N"/>
    <property type="match status" value="1"/>
</dbReference>
<dbReference type="Proteomes" id="UP001474421">
    <property type="component" value="Unassembled WGS sequence"/>
</dbReference>
<evidence type="ECO:0000256" key="1">
    <source>
        <dbReference type="ARBA" id="ARBA00004401"/>
    </source>
</evidence>
<keyword evidence="9" id="KW-1185">Reference proteome</keyword>
<name>A0AAW1B848_CROAD</name>
<feature type="domain" description="C-type lectin" evidence="7">
    <location>
        <begin position="166"/>
        <end position="287"/>
    </location>
</feature>
<dbReference type="PANTHER" id="PTHR45710:SF26">
    <property type="entry name" value="RH26557P"/>
    <property type="match status" value="1"/>
</dbReference>
<dbReference type="Pfam" id="PF00059">
    <property type="entry name" value="Lectin_C"/>
    <property type="match status" value="1"/>
</dbReference>
<proteinExistence type="predicted"/>
<protein>
    <submittedName>
        <fullName evidence="8">Asialoglycoprotein receptor 1-like</fullName>
    </submittedName>
</protein>
<comment type="caution">
    <text evidence="8">The sequence shown here is derived from an EMBL/GenBank/DDBJ whole genome shotgun (WGS) entry which is preliminary data.</text>
</comment>
<dbReference type="InterPro" id="IPR050828">
    <property type="entry name" value="C-type_lectin/matrix_domain"/>
</dbReference>